<dbReference type="RefSeq" id="WP_092057490.1">
    <property type="nucleotide sequence ID" value="NZ_FOJJ01000034.1"/>
</dbReference>
<comment type="caution">
    <text evidence="2">The sequence shown here is derived from an EMBL/GenBank/DDBJ whole genome shotgun (WGS) entry which is preliminary data.</text>
</comment>
<proteinExistence type="predicted"/>
<accession>A0A550JGY0</accession>
<feature type="domain" description="Rubrerythrin diiron-binding" evidence="1">
    <location>
        <begin position="6"/>
        <end position="138"/>
    </location>
</feature>
<dbReference type="InterPro" id="IPR012347">
    <property type="entry name" value="Ferritin-like"/>
</dbReference>
<dbReference type="InterPro" id="IPR003251">
    <property type="entry name" value="Rr_diiron-bd_dom"/>
</dbReference>
<dbReference type="EMBL" id="VJVV01000004">
    <property type="protein sequence ID" value="TRO82442.1"/>
    <property type="molecule type" value="Genomic_DNA"/>
</dbReference>
<dbReference type="InterPro" id="IPR009078">
    <property type="entry name" value="Ferritin-like_SF"/>
</dbReference>
<evidence type="ECO:0000313" key="2">
    <source>
        <dbReference type="EMBL" id="TRO82442.1"/>
    </source>
</evidence>
<dbReference type="PANTHER" id="PTHR33531">
    <property type="entry name" value="RUBRERYTHRIN SUBFAMILY"/>
    <property type="match status" value="1"/>
</dbReference>
<dbReference type="Gene3D" id="1.20.1260.10">
    <property type="match status" value="1"/>
</dbReference>
<dbReference type="GO" id="GO:0016491">
    <property type="term" value="F:oxidoreductase activity"/>
    <property type="evidence" value="ECO:0007669"/>
    <property type="project" value="InterPro"/>
</dbReference>
<dbReference type="Proteomes" id="UP000317155">
    <property type="component" value="Unassembled WGS sequence"/>
</dbReference>
<dbReference type="Pfam" id="PF02915">
    <property type="entry name" value="Rubrerythrin"/>
    <property type="match status" value="1"/>
</dbReference>
<dbReference type="SUPFAM" id="SSF47240">
    <property type="entry name" value="Ferritin-like"/>
    <property type="match status" value="1"/>
</dbReference>
<protein>
    <submittedName>
        <fullName evidence="2">Ferritin</fullName>
    </submittedName>
</protein>
<evidence type="ECO:0000313" key="3">
    <source>
        <dbReference type="Proteomes" id="UP000317155"/>
    </source>
</evidence>
<reference evidence="2 3" key="1">
    <citation type="submission" date="2019-07" db="EMBL/GenBank/DDBJ databases">
        <title>Insights of Desulfuromonas acetexigens electromicrobiology.</title>
        <authorList>
            <person name="Katuri K."/>
            <person name="Sapireddy V."/>
            <person name="Shaw D.R."/>
            <person name="Saikaly P."/>
        </authorList>
    </citation>
    <scope>NUCLEOTIDE SEQUENCE [LARGE SCALE GENOMIC DNA]</scope>
    <source>
        <strain evidence="2 3">2873</strain>
    </source>
</reference>
<evidence type="ECO:0000259" key="1">
    <source>
        <dbReference type="Pfam" id="PF02915"/>
    </source>
</evidence>
<gene>
    <name evidence="2" type="ORF">FL622_07645</name>
</gene>
<keyword evidence="3" id="KW-1185">Reference proteome</keyword>
<dbReference type="AlphaFoldDB" id="A0A550JGY0"/>
<dbReference type="GO" id="GO:0046872">
    <property type="term" value="F:metal ion binding"/>
    <property type="evidence" value="ECO:0007669"/>
    <property type="project" value="InterPro"/>
</dbReference>
<name>A0A550JGY0_9BACT</name>
<dbReference type="PANTHER" id="PTHR33531:SF7">
    <property type="entry name" value="HYPOTHETICAL MEMBRANE PROTEIN, CONSERVED"/>
    <property type="match status" value="1"/>
</dbReference>
<organism evidence="2 3">
    <name type="scientific">Trichloromonas acetexigens</name>
    <dbReference type="NCBI Taxonomy" id="38815"/>
    <lineage>
        <taxon>Bacteria</taxon>
        <taxon>Pseudomonadati</taxon>
        <taxon>Thermodesulfobacteriota</taxon>
        <taxon>Desulfuromonadia</taxon>
        <taxon>Desulfuromonadales</taxon>
        <taxon>Trichloromonadaceae</taxon>
        <taxon>Trichloromonas</taxon>
    </lineage>
</organism>
<dbReference type="CDD" id="cd01045">
    <property type="entry name" value="Ferritin_like_AB"/>
    <property type="match status" value="1"/>
</dbReference>
<sequence>MNVYDFAMKMEQDGKAYYEKLAAATKVTGLRNIFLGLAEDEQKHYEIFQALKNQQNPAMGESTALENARNVFERLIAEKAVSGSVRDDLEGYQHAMKLEAESFRFYEEIAIHTPVPGIKQLLSRIAGEERKHFNILQNVFDFVNAPNQFLAWAEFSNLDEFRNFGRDVDM</sequence>
<dbReference type="OrthoDB" id="9792569at2"/>